<keyword evidence="1" id="KW-0175">Coiled coil</keyword>
<proteinExistence type="predicted"/>
<feature type="coiled-coil region" evidence="1">
    <location>
        <begin position="127"/>
        <end position="168"/>
    </location>
</feature>
<gene>
    <name evidence="3" type="primary">20201036</name>
    <name evidence="2" type="ORF">HELRODRAFT_165449</name>
</gene>
<evidence type="ECO:0000313" key="3">
    <source>
        <dbReference type="EnsemblMetazoa" id="HelroP165449"/>
    </source>
</evidence>
<dbReference type="CTD" id="20201036"/>
<evidence type="ECO:0000256" key="1">
    <source>
        <dbReference type="SAM" id="Coils"/>
    </source>
</evidence>
<dbReference type="EMBL" id="KB097700">
    <property type="protein sequence ID" value="ESN91418.1"/>
    <property type="molecule type" value="Genomic_DNA"/>
</dbReference>
<reference evidence="4" key="1">
    <citation type="submission" date="2012-12" db="EMBL/GenBank/DDBJ databases">
        <authorList>
            <person name="Hellsten U."/>
            <person name="Grimwood J."/>
            <person name="Chapman J.A."/>
            <person name="Shapiro H."/>
            <person name="Aerts A."/>
            <person name="Otillar R.P."/>
            <person name="Terry A.Y."/>
            <person name="Boore J.L."/>
            <person name="Simakov O."/>
            <person name="Marletaz F."/>
            <person name="Cho S.-J."/>
            <person name="Edsinger-Gonzales E."/>
            <person name="Havlak P."/>
            <person name="Kuo D.-H."/>
            <person name="Larsson T."/>
            <person name="Lv J."/>
            <person name="Arendt D."/>
            <person name="Savage R."/>
            <person name="Osoegawa K."/>
            <person name="de Jong P."/>
            <person name="Lindberg D.R."/>
            <person name="Seaver E.C."/>
            <person name="Weisblat D.A."/>
            <person name="Putnam N.H."/>
            <person name="Grigoriev I.V."/>
            <person name="Rokhsar D.S."/>
        </authorList>
    </citation>
    <scope>NUCLEOTIDE SEQUENCE</scope>
</reference>
<dbReference type="InParanoid" id="T1EWT6"/>
<evidence type="ECO:0000313" key="2">
    <source>
        <dbReference type="EMBL" id="ESN91418.1"/>
    </source>
</evidence>
<dbReference type="HOGENOM" id="CLU_1564584_0_0_1"/>
<sequence>MKSHLKCKTNRLEACKNIFFENEKQALETIKDFNEKLHHMLRESIQEDISTDDDNINNQHDNLLKGEPTLQTSLLVIQKFLVGMKKKDVENYLQQKSLMEQVSQQRTRILSMESQLNETILSSEIIAKNLRTELEEVTTNLTKEKKMASSLASQLSEWREKVQILEKEVSR</sequence>
<dbReference type="GeneID" id="20201036"/>
<dbReference type="KEGG" id="hro:HELRODRAFT_165449"/>
<protein>
    <submittedName>
        <fullName evidence="2 3">Uncharacterized protein</fullName>
    </submittedName>
</protein>
<reference evidence="2 4" key="2">
    <citation type="journal article" date="2013" name="Nature">
        <title>Insights into bilaterian evolution from three spiralian genomes.</title>
        <authorList>
            <person name="Simakov O."/>
            <person name="Marletaz F."/>
            <person name="Cho S.J."/>
            <person name="Edsinger-Gonzales E."/>
            <person name="Havlak P."/>
            <person name="Hellsten U."/>
            <person name="Kuo D.H."/>
            <person name="Larsson T."/>
            <person name="Lv J."/>
            <person name="Arendt D."/>
            <person name="Savage R."/>
            <person name="Osoegawa K."/>
            <person name="de Jong P."/>
            <person name="Grimwood J."/>
            <person name="Chapman J.A."/>
            <person name="Shapiro H."/>
            <person name="Aerts A."/>
            <person name="Otillar R.P."/>
            <person name="Terry A.Y."/>
            <person name="Boore J.L."/>
            <person name="Grigoriev I.V."/>
            <person name="Lindberg D.R."/>
            <person name="Seaver E.C."/>
            <person name="Weisblat D.A."/>
            <person name="Putnam N.H."/>
            <person name="Rokhsar D.S."/>
        </authorList>
    </citation>
    <scope>NUCLEOTIDE SEQUENCE</scope>
</reference>
<name>T1EWT6_HELRO</name>
<dbReference type="RefSeq" id="XP_009030273.1">
    <property type="nucleotide sequence ID" value="XM_009032025.1"/>
</dbReference>
<accession>T1EWT6</accession>
<reference evidence="3" key="3">
    <citation type="submission" date="2015-06" db="UniProtKB">
        <authorList>
            <consortium name="EnsemblMetazoa"/>
        </authorList>
    </citation>
    <scope>IDENTIFICATION</scope>
</reference>
<evidence type="ECO:0000313" key="4">
    <source>
        <dbReference type="Proteomes" id="UP000015101"/>
    </source>
</evidence>
<keyword evidence="4" id="KW-1185">Reference proteome</keyword>
<organism evidence="3 4">
    <name type="scientific">Helobdella robusta</name>
    <name type="common">Californian leech</name>
    <dbReference type="NCBI Taxonomy" id="6412"/>
    <lineage>
        <taxon>Eukaryota</taxon>
        <taxon>Metazoa</taxon>
        <taxon>Spiralia</taxon>
        <taxon>Lophotrochozoa</taxon>
        <taxon>Annelida</taxon>
        <taxon>Clitellata</taxon>
        <taxon>Hirudinea</taxon>
        <taxon>Rhynchobdellida</taxon>
        <taxon>Glossiphoniidae</taxon>
        <taxon>Helobdella</taxon>
    </lineage>
</organism>
<dbReference type="AlphaFoldDB" id="T1EWT6"/>
<dbReference type="EMBL" id="AMQM01002059">
    <property type="status" value="NOT_ANNOTATED_CDS"/>
    <property type="molecule type" value="Genomic_DNA"/>
</dbReference>
<dbReference type="EnsemblMetazoa" id="HelroT165449">
    <property type="protein sequence ID" value="HelroP165449"/>
    <property type="gene ID" value="HelroG165449"/>
</dbReference>
<dbReference type="Proteomes" id="UP000015101">
    <property type="component" value="Unassembled WGS sequence"/>
</dbReference>